<gene>
    <name evidence="3" type="primary">NCAS0J00240</name>
    <name evidence="3" type="ordered locus">NCAS_0J00240</name>
</gene>
<organism evidence="3 4">
    <name type="scientific">Naumovozyma castellii</name>
    <name type="common">Yeast</name>
    <name type="synonym">Saccharomyces castellii</name>
    <dbReference type="NCBI Taxonomy" id="27288"/>
    <lineage>
        <taxon>Eukaryota</taxon>
        <taxon>Fungi</taxon>
        <taxon>Dikarya</taxon>
        <taxon>Ascomycota</taxon>
        <taxon>Saccharomycotina</taxon>
        <taxon>Saccharomycetes</taxon>
        <taxon>Saccharomycetales</taxon>
        <taxon>Saccharomycetaceae</taxon>
        <taxon>Naumovozyma</taxon>
    </lineage>
</organism>
<keyword evidence="4" id="KW-1185">Reference proteome</keyword>
<reference evidence="3 4" key="1">
    <citation type="journal article" date="2011" name="Proc. Natl. Acad. Sci. U.S.A.">
        <title>Evolutionary erosion of yeast sex chromosomes by mating-type switching accidents.</title>
        <authorList>
            <person name="Gordon J.L."/>
            <person name="Armisen D."/>
            <person name="Proux-Wera E."/>
            <person name="Oheigeartaigh S.S."/>
            <person name="Byrne K.P."/>
            <person name="Wolfe K.H."/>
        </authorList>
    </citation>
    <scope>NUCLEOTIDE SEQUENCE [LARGE SCALE GENOMIC DNA]</scope>
    <source>
        <strain evidence="4">ATCC 76901 / BCRC 22586 / CBS 4309 / NBRC 1992 / NRRL Y-12630</strain>
    </source>
</reference>
<sequence length="603" mass="69306">MSSLLQKCLVRNRYSLKSQLRLSLPPIRTLRNAPKFDEFELYGKKLNNTEYHPQKPENESPDEPFDWGVLQDKKGGTSEMERMDRIIKMKKLGGMAQGLLIVIGLGVCLNIYLKWANVENWWLKTFNRDLKIDEKKLSFDKTGKAEGKAIKLPVIDKEELKFDVPGLYFWGGGKKVKFPRRVTQFDNLKLRDVCLVDDQYNFAVDDRGNLIEWNLKDNKFNIILKEQDLQKVKESNGCLYGLNKKGEVLIIPYRDGDLDNRLERYLALPGKLESMITPWKRGPRYGLKIMTDGLFDPSIRENKIVDFDVGLEHMLLLSNQGKVYSCSTGWKENNELRKSRGQFGVPSLSQFDKFPELNRLYEIKFLQGNTDNQKIIKKISCGGFHNLVLDSNNECHSFGWNRFGQLGFPITYMMEEISYPKLIPMVSFGQFYPSNENIELRIVDIDCNEETSFFTVEVSTANNRKDVKRSYDYFSMGNGIYGELGNGSVKNSQWEPTMLKLARTDTNDNINEWICNGKSHHLLMKSNDGNILSWGLNDNGQLGNGKEKIKGIKPAYMPRILECGDKSFEELSGTKLKLADNSQQKLAIGKDSCCLYWSSYKQV</sequence>
<dbReference type="InterPro" id="IPR053245">
    <property type="entry name" value="MitoProcess-Associated"/>
</dbReference>
<dbReference type="PANTHER" id="PTHR47563:SF1">
    <property type="entry name" value="PROTEIN FMP25, MITOCHONDRIAL"/>
    <property type="match status" value="1"/>
</dbReference>
<protein>
    <recommendedName>
        <fullName evidence="5">Protein FMP25, mitochondrial</fullName>
    </recommendedName>
</protein>
<dbReference type="FunCoup" id="G0VKH0">
    <property type="interactions" value="35"/>
</dbReference>
<keyword evidence="2" id="KW-0812">Transmembrane</keyword>
<accession>G0VKH0</accession>
<name>G0VKH0_NAUCA</name>
<reference key="2">
    <citation type="submission" date="2011-08" db="EMBL/GenBank/DDBJ databases">
        <title>Genome sequence of Naumovozyma castellii.</title>
        <authorList>
            <person name="Gordon J.L."/>
            <person name="Armisen D."/>
            <person name="Proux-Wera E."/>
            <person name="OhEigeartaigh S.S."/>
            <person name="Byrne K.P."/>
            <person name="Wolfe K.H."/>
        </authorList>
    </citation>
    <scope>NUCLEOTIDE SEQUENCE</scope>
    <source>
        <strain>Type strain:CBS 4309</strain>
    </source>
</reference>
<evidence type="ECO:0000313" key="3">
    <source>
        <dbReference type="EMBL" id="CCC72004.1"/>
    </source>
</evidence>
<dbReference type="HOGENOM" id="CLU_028610_1_0_1"/>
<dbReference type="OMA" id="YDQPHEI"/>
<keyword evidence="2" id="KW-0472">Membrane</keyword>
<evidence type="ECO:0000313" key="4">
    <source>
        <dbReference type="Proteomes" id="UP000001640"/>
    </source>
</evidence>
<dbReference type="InParanoid" id="G0VKH0"/>
<dbReference type="Pfam" id="PF13540">
    <property type="entry name" value="RCC1_2"/>
    <property type="match status" value="1"/>
</dbReference>
<dbReference type="SUPFAM" id="SSF50985">
    <property type="entry name" value="RCC1/BLIP-II"/>
    <property type="match status" value="1"/>
</dbReference>
<evidence type="ECO:0000256" key="1">
    <source>
        <dbReference type="PROSITE-ProRule" id="PRU00235"/>
    </source>
</evidence>
<dbReference type="AlphaFoldDB" id="G0VKH0"/>
<feature type="repeat" description="RCC1" evidence="1">
    <location>
        <begin position="529"/>
        <end position="591"/>
    </location>
</feature>
<dbReference type="GO" id="GO:0005743">
    <property type="term" value="C:mitochondrial inner membrane"/>
    <property type="evidence" value="ECO:0007669"/>
    <property type="project" value="EnsemblFungi"/>
</dbReference>
<dbReference type="GO" id="GO:0034551">
    <property type="term" value="P:mitochondrial respiratory chain complex III assembly"/>
    <property type="evidence" value="ECO:0007669"/>
    <property type="project" value="EnsemblFungi"/>
</dbReference>
<dbReference type="Gene3D" id="2.130.10.30">
    <property type="entry name" value="Regulator of chromosome condensation 1/beta-lactamase-inhibitor protein II"/>
    <property type="match status" value="1"/>
</dbReference>
<dbReference type="EMBL" id="HE576761">
    <property type="protein sequence ID" value="CCC72004.1"/>
    <property type="molecule type" value="Genomic_DNA"/>
</dbReference>
<evidence type="ECO:0000256" key="2">
    <source>
        <dbReference type="SAM" id="Phobius"/>
    </source>
</evidence>
<dbReference type="InterPro" id="IPR000408">
    <property type="entry name" value="Reg_chr_condens"/>
</dbReference>
<keyword evidence="2" id="KW-1133">Transmembrane helix</keyword>
<dbReference type="PROSITE" id="PS50012">
    <property type="entry name" value="RCC1_3"/>
    <property type="match status" value="1"/>
</dbReference>
<dbReference type="RefSeq" id="XP_003678346.1">
    <property type="nucleotide sequence ID" value="XM_003678298.1"/>
</dbReference>
<feature type="transmembrane region" description="Helical" evidence="2">
    <location>
        <begin position="92"/>
        <end position="113"/>
    </location>
</feature>
<dbReference type="GeneID" id="96905705"/>
<dbReference type="KEGG" id="ncs:NCAS_0J00240"/>
<dbReference type="Proteomes" id="UP000001640">
    <property type="component" value="Chromosome 10"/>
</dbReference>
<dbReference type="InterPro" id="IPR009091">
    <property type="entry name" value="RCC1/BLIP-II"/>
</dbReference>
<dbReference type="eggNOG" id="KOG1426">
    <property type="taxonomic scope" value="Eukaryota"/>
</dbReference>
<dbReference type="STRING" id="1064592.G0VKH0"/>
<dbReference type="OrthoDB" id="10256179at2759"/>
<evidence type="ECO:0008006" key="5">
    <source>
        <dbReference type="Google" id="ProtNLM"/>
    </source>
</evidence>
<dbReference type="PANTHER" id="PTHR47563">
    <property type="entry name" value="PROTEIN FMP25, MITOCHONDRIAL"/>
    <property type="match status" value="1"/>
</dbReference>
<dbReference type="Pfam" id="PF00415">
    <property type="entry name" value="RCC1"/>
    <property type="match status" value="1"/>
</dbReference>
<proteinExistence type="predicted"/>